<reference evidence="3" key="1">
    <citation type="submission" date="2025-08" db="UniProtKB">
        <authorList>
            <consortium name="RefSeq"/>
        </authorList>
    </citation>
    <scope>IDENTIFICATION</scope>
    <source>
        <tissue evidence="3">Young leaves</tissue>
    </source>
</reference>
<gene>
    <name evidence="3" type="primary">LOC111472519</name>
</gene>
<evidence type="ECO:0000313" key="3">
    <source>
        <dbReference type="RefSeq" id="XP_022973902.1"/>
    </source>
</evidence>
<dbReference type="RefSeq" id="XP_022973902.1">
    <property type="nucleotide sequence ID" value="XM_023118134.1"/>
</dbReference>
<keyword evidence="2" id="KW-1185">Reference proteome</keyword>
<dbReference type="GeneID" id="111472519"/>
<dbReference type="Proteomes" id="UP000504608">
    <property type="component" value="Unplaced"/>
</dbReference>
<organism evidence="2 3">
    <name type="scientific">Cucurbita maxima</name>
    <name type="common">Pumpkin</name>
    <name type="synonym">Winter squash</name>
    <dbReference type="NCBI Taxonomy" id="3661"/>
    <lineage>
        <taxon>Eukaryota</taxon>
        <taxon>Viridiplantae</taxon>
        <taxon>Streptophyta</taxon>
        <taxon>Embryophyta</taxon>
        <taxon>Tracheophyta</taxon>
        <taxon>Spermatophyta</taxon>
        <taxon>Magnoliopsida</taxon>
        <taxon>eudicotyledons</taxon>
        <taxon>Gunneridae</taxon>
        <taxon>Pentapetalae</taxon>
        <taxon>rosids</taxon>
        <taxon>fabids</taxon>
        <taxon>Cucurbitales</taxon>
        <taxon>Cucurbitaceae</taxon>
        <taxon>Cucurbiteae</taxon>
        <taxon>Cucurbita</taxon>
    </lineage>
</organism>
<proteinExistence type="predicted"/>
<dbReference type="PANTHER" id="PTHR33237">
    <property type="entry name" value="F2P16.13 PROTEIN-RELATED"/>
    <property type="match status" value="1"/>
</dbReference>
<dbReference type="KEGG" id="cmax:111472519"/>
<evidence type="ECO:0000256" key="1">
    <source>
        <dbReference type="SAM" id="MobiDB-lite"/>
    </source>
</evidence>
<dbReference type="OrthoDB" id="755532at2759"/>
<evidence type="ECO:0000313" key="2">
    <source>
        <dbReference type="Proteomes" id="UP000504608"/>
    </source>
</evidence>
<sequence>MASPTPERPPFANSCTVPNSLPTGLLRSVKVLVVLCAKKAAHITKKLKWKPSPGATLARPKDMLKTISLSAMTLFRKKKTSRRGVRPEEEDDEEEKEWGRVGVWQRGILMGDKCQPLDFPGVIYYDSNGNKVNEAPFRSPRASPLPGYLLRKPEA</sequence>
<name>A0A6J1I8S7_CUCMA</name>
<feature type="region of interest" description="Disordered" evidence="1">
    <location>
        <begin position="78"/>
        <end position="97"/>
    </location>
</feature>
<dbReference type="PANTHER" id="PTHR33237:SF46">
    <property type="entry name" value="OS01G0606100 PROTEIN"/>
    <property type="match status" value="1"/>
</dbReference>
<accession>A0A6J1I8S7</accession>
<protein>
    <submittedName>
        <fullName evidence="3">Uncharacterized protein LOC111472519</fullName>
    </submittedName>
</protein>
<dbReference type="AlphaFoldDB" id="A0A6J1I8S7"/>